<keyword evidence="2" id="KW-0342">GTP-binding</keyword>
<dbReference type="PANTHER" id="PTHR42714">
    <property type="entry name" value="TRNA MODIFICATION GTPASE GTPBP3"/>
    <property type="match status" value="1"/>
</dbReference>
<organism evidence="6 7">
    <name type="scientific">Solibaculum mannosilyticum</name>
    <dbReference type="NCBI Taxonomy" id="2780922"/>
    <lineage>
        <taxon>Bacteria</taxon>
        <taxon>Bacillati</taxon>
        <taxon>Bacillota</taxon>
        <taxon>Clostridia</taxon>
        <taxon>Eubacteriales</taxon>
        <taxon>Oscillospiraceae</taxon>
        <taxon>Solibaculum</taxon>
    </lineage>
</organism>
<evidence type="ECO:0000256" key="1">
    <source>
        <dbReference type="ARBA" id="ARBA00022741"/>
    </source>
</evidence>
<evidence type="ECO:0000313" key="6">
    <source>
        <dbReference type="EMBL" id="BCI59451.1"/>
    </source>
</evidence>
<evidence type="ECO:0000256" key="2">
    <source>
        <dbReference type="ARBA" id="ARBA00023134"/>
    </source>
</evidence>
<feature type="domain" description="Hydrogen maturase F dimerization" evidence="4">
    <location>
        <begin position="177"/>
        <end position="274"/>
    </location>
</feature>
<dbReference type="GO" id="GO:0002098">
    <property type="term" value="P:tRNA wobble uridine modification"/>
    <property type="evidence" value="ECO:0007669"/>
    <property type="project" value="TreeGrafter"/>
</dbReference>
<dbReference type="Proteomes" id="UP000593890">
    <property type="component" value="Chromosome"/>
</dbReference>
<dbReference type="PANTHER" id="PTHR42714:SF6">
    <property type="entry name" value="TRANSLATION INITIATION FACTOR IF-2"/>
    <property type="match status" value="1"/>
</dbReference>
<dbReference type="AlphaFoldDB" id="A0A7I8CYA2"/>
<proteinExistence type="predicted"/>
<dbReference type="Pfam" id="PF01926">
    <property type="entry name" value="MMR_HSR1"/>
    <property type="match status" value="1"/>
</dbReference>
<evidence type="ECO:0000259" key="5">
    <source>
        <dbReference type="Pfam" id="PF18133"/>
    </source>
</evidence>
<dbReference type="KEGG" id="sman:C12CBH8_00900"/>
<dbReference type="GO" id="GO:0005525">
    <property type="term" value="F:GTP binding"/>
    <property type="evidence" value="ECO:0007669"/>
    <property type="project" value="UniProtKB-KW"/>
</dbReference>
<dbReference type="Pfam" id="PF18128">
    <property type="entry name" value="HydF_dimer"/>
    <property type="match status" value="1"/>
</dbReference>
<name>A0A7I8CYA2_9FIRM</name>
<keyword evidence="1" id="KW-0547">Nucleotide-binding</keyword>
<dbReference type="Gene3D" id="3.40.50.11410">
    <property type="match status" value="1"/>
</dbReference>
<gene>
    <name evidence="6" type="ORF">C12CBH8_00900</name>
</gene>
<dbReference type="NCBIfam" id="TIGR03918">
    <property type="entry name" value="GTP_HydF"/>
    <property type="match status" value="1"/>
</dbReference>
<dbReference type="InterPro" id="IPR027417">
    <property type="entry name" value="P-loop_NTPase"/>
</dbReference>
<dbReference type="RefSeq" id="WP_215533342.1">
    <property type="nucleotide sequence ID" value="NZ_AP023321.1"/>
</dbReference>
<dbReference type="InterPro" id="IPR041606">
    <property type="entry name" value="HydF_dimer"/>
</dbReference>
<dbReference type="InterPro" id="IPR023873">
    <property type="entry name" value="FeFe-hyd_GTPase_HydF"/>
</dbReference>
<dbReference type="Pfam" id="PF18133">
    <property type="entry name" value="HydF_tetramer"/>
    <property type="match status" value="1"/>
</dbReference>
<dbReference type="EMBL" id="AP023321">
    <property type="protein sequence ID" value="BCI59451.1"/>
    <property type="molecule type" value="Genomic_DNA"/>
</dbReference>
<evidence type="ECO:0000313" key="7">
    <source>
        <dbReference type="Proteomes" id="UP000593890"/>
    </source>
</evidence>
<dbReference type="InterPro" id="IPR040644">
    <property type="entry name" value="HydF_tetramer"/>
</dbReference>
<dbReference type="InterPro" id="IPR005225">
    <property type="entry name" value="Small_GTP-bd"/>
</dbReference>
<dbReference type="SUPFAM" id="SSF52540">
    <property type="entry name" value="P-loop containing nucleoside triphosphate hydrolases"/>
    <property type="match status" value="1"/>
</dbReference>
<reference evidence="7" key="1">
    <citation type="submission" date="2020-07" db="EMBL/GenBank/DDBJ databases">
        <title>Complete genome sequencing of Clostridia bacterium strain 12CBH8.</title>
        <authorList>
            <person name="Sakamoto M."/>
            <person name="Murakami T."/>
            <person name="Mori H."/>
        </authorList>
    </citation>
    <scope>NUCLEOTIDE SEQUENCE [LARGE SCALE GENOMIC DNA]</scope>
    <source>
        <strain evidence="7">12CBH8</strain>
    </source>
</reference>
<protein>
    <submittedName>
        <fullName evidence="6">[FeFe] hydrogenase H-cluster maturation GTPase HydF</fullName>
    </submittedName>
</protein>
<dbReference type="GO" id="GO:0005737">
    <property type="term" value="C:cytoplasm"/>
    <property type="evidence" value="ECO:0007669"/>
    <property type="project" value="TreeGrafter"/>
</dbReference>
<accession>A0A7I8CYA2</accession>
<feature type="domain" description="G" evidence="3">
    <location>
        <begin position="11"/>
        <end position="126"/>
    </location>
</feature>
<sequence>MQNTPLASRRHVVIYGNMNAGKSSLFNRVIEQDLAIVSPTAGTTTDPVVKGMELIPFGPIALVDTAGLGDSGSVGDLRVHKTRAMLDRTDLAIYAADISHFDRNDYCRTMELWKKRNIPSILTLTKCDLAPEELCRTMMERYPEAVLVSDKDPRSIQGLKSRMVKELQKLGDQEDSLIGHLVPSGSTVVLVIPVDSEAPKGRLILPQVQLIRDCLDHGIACHVCRETELASTLQNSKRVDLVVTDSQAFQIVDSIVPKDIPLTSFSMLLANQKGDLPAMLEGANAVAHLPDGARILVAEGCTHNHNHEDIGRVKIPRLLQKKTGKSFQFDHVAGNDFPEDLSPYSMVIQCGGCMLTRRAVLSRIGHAKDVHLPITNYGVILAYLTGILPRASAVFAKEEGGAWT</sequence>
<dbReference type="InterPro" id="IPR006073">
    <property type="entry name" value="GTP-bd"/>
</dbReference>
<dbReference type="Gene3D" id="3.40.50.11420">
    <property type="match status" value="1"/>
</dbReference>
<feature type="domain" description="Hydrogen maturase F tetramerization" evidence="5">
    <location>
        <begin position="279"/>
        <end position="391"/>
    </location>
</feature>
<evidence type="ECO:0000259" key="4">
    <source>
        <dbReference type="Pfam" id="PF18128"/>
    </source>
</evidence>
<dbReference type="GO" id="GO:0030488">
    <property type="term" value="P:tRNA methylation"/>
    <property type="evidence" value="ECO:0007669"/>
    <property type="project" value="TreeGrafter"/>
</dbReference>
<evidence type="ECO:0000259" key="3">
    <source>
        <dbReference type="Pfam" id="PF01926"/>
    </source>
</evidence>
<dbReference type="Gene3D" id="3.40.50.300">
    <property type="entry name" value="P-loop containing nucleotide triphosphate hydrolases"/>
    <property type="match status" value="1"/>
</dbReference>
<dbReference type="NCBIfam" id="TIGR00231">
    <property type="entry name" value="small_GTP"/>
    <property type="match status" value="1"/>
</dbReference>
<dbReference type="CDD" id="cd00880">
    <property type="entry name" value="Era_like"/>
    <property type="match status" value="1"/>
</dbReference>
<keyword evidence="7" id="KW-1185">Reference proteome</keyword>